<reference evidence="3 4" key="1">
    <citation type="journal article" date="2010" name="Proc. Natl. Acad. Sci. U.S.A.">
        <title>Insights into evolution of multicellular fungi from the assembled chromosomes of the mushroom Coprinopsis cinerea (Coprinus cinereus).</title>
        <authorList>
            <person name="Stajich J.E."/>
            <person name="Wilke S.K."/>
            <person name="Ahren D."/>
            <person name="Au C.H."/>
            <person name="Birren B.W."/>
            <person name="Borodovsky M."/>
            <person name="Burns C."/>
            <person name="Canback B."/>
            <person name="Casselton L.A."/>
            <person name="Cheng C.K."/>
            <person name="Deng J."/>
            <person name="Dietrich F.S."/>
            <person name="Fargo D.C."/>
            <person name="Farman M.L."/>
            <person name="Gathman A.C."/>
            <person name="Goldberg J."/>
            <person name="Guigo R."/>
            <person name="Hoegger P.J."/>
            <person name="Hooker J.B."/>
            <person name="Huggins A."/>
            <person name="James T.Y."/>
            <person name="Kamada T."/>
            <person name="Kilaru S."/>
            <person name="Kodira C."/>
            <person name="Kues U."/>
            <person name="Kupfer D."/>
            <person name="Kwan H.S."/>
            <person name="Lomsadze A."/>
            <person name="Li W."/>
            <person name="Lilly W.W."/>
            <person name="Ma L.J."/>
            <person name="Mackey A.J."/>
            <person name="Manning G."/>
            <person name="Martin F."/>
            <person name="Muraguchi H."/>
            <person name="Natvig D.O."/>
            <person name="Palmerini H."/>
            <person name="Ramesh M.A."/>
            <person name="Rehmeyer C.J."/>
            <person name="Roe B.A."/>
            <person name="Shenoy N."/>
            <person name="Stanke M."/>
            <person name="Ter-Hovhannisyan V."/>
            <person name="Tunlid A."/>
            <person name="Velagapudi R."/>
            <person name="Vision T.J."/>
            <person name="Zeng Q."/>
            <person name="Zolan M.E."/>
            <person name="Pukkila P.J."/>
        </authorList>
    </citation>
    <scope>NUCLEOTIDE SEQUENCE [LARGE SCALE GENOMIC DNA]</scope>
    <source>
        <strain evidence="4">Okayama-7 / 130 / ATCC MYA-4618 / FGSC 9003</strain>
    </source>
</reference>
<dbReference type="STRING" id="240176.D6RKD7"/>
<sequence length="542" mass="58952">MPPNWIVVDDHDRQIAYSGDWDVLEGSSRQWGGAVHATSEEGASATLMFKGTGIAVVGTIPAGSGAQQWSITIDGGSPTIIERPGRARDEYDDWLFRRDDLEPDPIHTIVVSNAGGQLPLHLDKFEFLPPETDVFPDPIYPQSGQASEPTPSLSEPSSSDVTRRVSTVTGSDGVVVTQTHVIELGSKGVPVGVVVGVVVGIISFLLLLGIGIVLFVRRSRRRRKEATMGIPGPDSSSTSPREGGVNPFQISPSQLEAIPPPSAKTVVPASVESQPLGGSESPATNAGPSPPSHPTSVALQDVSVSGSSEKDAYHDRTNAPVISNDPPPAYQASHDDLVQSQETGAMSRAFFTQCLHCNSDVGLFSMQGLAYRKSKRIAITLVWLGTLNVSGDFKWIRYWQPCPDMMMFPQSLIRSHSHRYPAALPERRVREPIVLPSLRSLTLSMHDTVADTFEPLLYLRVPSLNSLHLKRLGDNPFLAPVDAQDGILSETIASRVLGTSRPVLRWVYADIMGDKDNIRRNKEEMLRLKPSLEFLEFGFMSV</sequence>
<dbReference type="GeneID" id="6004896"/>
<evidence type="ECO:0000256" key="1">
    <source>
        <dbReference type="SAM" id="MobiDB-lite"/>
    </source>
</evidence>
<evidence type="ECO:0000313" key="3">
    <source>
        <dbReference type="EMBL" id="EFI28783.1"/>
    </source>
</evidence>
<dbReference type="Proteomes" id="UP000001861">
    <property type="component" value="Unassembled WGS sequence"/>
</dbReference>
<feature type="transmembrane region" description="Helical" evidence="2">
    <location>
        <begin position="191"/>
        <end position="216"/>
    </location>
</feature>
<keyword evidence="4" id="KW-1185">Reference proteome</keyword>
<keyword evidence="2" id="KW-0472">Membrane</keyword>
<feature type="compositionally biased region" description="Low complexity" evidence="1">
    <location>
        <begin position="147"/>
        <end position="161"/>
    </location>
</feature>
<feature type="region of interest" description="Disordered" evidence="1">
    <location>
        <begin position="136"/>
        <end position="161"/>
    </location>
</feature>
<dbReference type="Gene3D" id="2.60.120.260">
    <property type="entry name" value="Galactose-binding domain-like"/>
    <property type="match status" value="1"/>
</dbReference>
<protein>
    <submittedName>
        <fullName evidence="3">Uncharacterized protein</fullName>
    </submittedName>
</protein>
<dbReference type="VEuPathDB" id="FungiDB:CC1G_13808"/>
<feature type="region of interest" description="Disordered" evidence="1">
    <location>
        <begin position="223"/>
        <end position="312"/>
    </location>
</feature>
<dbReference type="HOGENOM" id="CLU_502482_0_0_1"/>
<keyword evidence="2" id="KW-1133">Transmembrane helix</keyword>
<gene>
    <name evidence="3" type="ORF">CC1G_13808</name>
</gene>
<proteinExistence type="predicted"/>
<dbReference type="EMBL" id="AACS02000001">
    <property type="protein sequence ID" value="EFI28783.1"/>
    <property type="molecule type" value="Genomic_DNA"/>
</dbReference>
<evidence type="ECO:0000313" key="4">
    <source>
        <dbReference type="Proteomes" id="UP000001861"/>
    </source>
</evidence>
<feature type="compositionally biased region" description="Polar residues" evidence="1">
    <location>
        <begin position="294"/>
        <end position="307"/>
    </location>
</feature>
<evidence type="ECO:0000256" key="2">
    <source>
        <dbReference type="SAM" id="Phobius"/>
    </source>
</evidence>
<name>D6RKD7_COPC7</name>
<keyword evidence="2" id="KW-0812">Transmembrane</keyword>
<dbReference type="OrthoDB" id="3265734at2759"/>
<comment type="caution">
    <text evidence="3">The sequence shown here is derived from an EMBL/GenBank/DDBJ whole genome shotgun (WGS) entry which is preliminary data.</text>
</comment>
<dbReference type="InParanoid" id="D6RKD7"/>
<dbReference type="RefSeq" id="XP_002912277.1">
    <property type="nucleotide sequence ID" value="XM_002912231.1"/>
</dbReference>
<dbReference type="KEGG" id="cci:CC1G_13808"/>
<organism evidence="3 4">
    <name type="scientific">Coprinopsis cinerea (strain Okayama-7 / 130 / ATCC MYA-4618 / FGSC 9003)</name>
    <name type="common">Inky cap fungus</name>
    <name type="synonym">Hormographiella aspergillata</name>
    <dbReference type="NCBI Taxonomy" id="240176"/>
    <lineage>
        <taxon>Eukaryota</taxon>
        <taxon>Fungi</taxon>
        <taxon>Dikarya</taxon>
        <taxon>Basidiomycota</taxon>
        <taxon>Agaricomycotina</taxon>
        <taxon>Agaricomycetes</taxon>
        <taxon>Agaricomycetidae</taxon>
        <taxon>Agaricales</taxon>
        <taxon>Agaricineae</taxon>
        <taxon>Psathyrellaceae</taxon>
        <taxon>Coprinopsis</taxon>
    </lineage>
</organism>
<dbReference type="AlphaFoldDB" id="D6RKD7"/>
<accession>D6RKD7</accession>